<evidence type="ECO:0000313" key="1">
    <source>
        <dbReference type="EMBL" id="KAL1501245.1"/>
    </source>
</evidence>
<sequence length="69" mass="7589">MSDRKKLSSLTNEKIEIIKHNAGQDQVSSNAVDIRQDESNMAISVCKSAAEREVCLIAPENKQGEKAVM</sequence>
<dbReference type="Proteomes" id="UP001566132">
    <property type="component" value="Unassembled WGS sequence"/>
</dbReference>
<accession>A0ABD1ERM6</accession>
<gene>
    <name evidence="1" type="ORF">ABEB36_006607</name>
</gene>
<dbReference type="AlphaFoldDB" id="A0ABD1ERM6"/>
<reference evidence="1 2" key="1">
    <citation type="submission" date="2024-05" db="EMBL/GenBank/DDBJ databases">
        <title>Genetic variation in Jamaican populations of the coffee berry borer (Hypothenemus hampei).</title>
        <authorList>
            <person name="Errbii M."/>
            <person name="Myrie A."/>
        </authorList>
    </citation>
    <scope>NUCLEOTIDE SEQUENCE [LARGE SCALE GENOMIC DNA]</scope>
    <source>
        <strain evidence="1">JA-Hopewell-2020-01-JO</strain>
        <tissue evidence="1">Whole body</tissue>
    </source>
</reference>
<comment type="caution">
    <text evidence="1">The sequence shown here is derived from an EMBL/GenBank/DDBJ whole genome shotgun (WGS) entry which is preliminary data.</text>
</comment>
<keyword evidence="2" id="KW-1185">Reference proteome</keyword>
<proteinExistence type="predicted"/>
<evidence type="ECO:0000313" key="2">
    <source>
        <dbReference type="Proteomes" id="UP001566132"/>
    </source>
</evidence>
<protein>
    <submittedName>
        <fullName evidence="1">Uncharacterized protein</fullName>
    </submittedName>
</protein>
<dbReference type="EMBL" id="JBDJPC010000005">
    <property type="protein sequence ID" value="KAL1501245.1"/>
    <property type="molecule type" value="Genomic_DNA"/>
</dbReference>
<name>A0ABD1ERM6_HYPHA</name>
<organism evidence="1 2">
    <name type="scientific">Hypothenemus hampei</name>
    <name type="common">Coffee berry borer</name>
    <dbReference type="NCBI Taxonomy" id="57062"/>
    <lineage>
        <taxon>Eukaryota</taxon>
        <taxon>Metazoa</taxon>
        <taxon>Ecdysozoa</taxon>
        <taxon>Arthropoda</taxon>
        <taxon>Hexapoda</taxon>
        <taxon>Insecta</taxon>
        <taxon>Pterygota</taxon>
        <taxon>Neoptera</taxon>
        <taxon>Endopterygota</taxon>
        <taxon>Coleoptera</taxon>
        <taxon>Polyphaga</taxon>
        <taxon>Cucujiformia</taxon>
        <taxon>Curculionidae</taxon>
        <taxon>Scolytinae</taxon>
        <taxon>Hypothenemus</taxon>
    </lineage>
</organism>